<accession>A0ABS3BEN8</accession>
<dbReference type="InterPro" id="IPR005184">
    <property type="entry name" value="DUF306_Meta_HslJ"/>
</dbReference>
<evidence type="ECO:0000259" key="1">
    <source>
        <dbReference type="Pfam" id="PF03724"/>
    </source>
</evidence>
<dbReference type="InterPro" id="IPR038670">
    <property type="entry name" value="HslJ-like_sf"/>
</dbReference>
<evidence type="ECO:0000313" key="3">
    <source>
        <dbReference type="Proteomes" id="UP000664344"/>
    </source>
</evidence>
<dbReference type="Gene3D" id="2.40.128.270">
    <property type="match status" value="1"/>
</dbReference>
<dbReference type="RefSeq" id="WP_029654674.1">
    <property type="nucleotide sequence ID" value="NZ_JAFKDB010000015.1"/>
</dbReference>
<dbReference type="PANTHER" id="PTHR35535">
    <property type="entry name" value="HEAT SHOCK PROTEIN HSLJ"/>
    <property type="match status" value="1"/>
</dbReference>
<name>A0ABS3BEN8_9GAMM</name>
<protein>
    <submittedName>
        <fullName evidence="2">META domain-containing protein</fullName>
    </submittedName>
</protein>
<reference evidence="2 3" key="1">
    <citation type="submission" date="2021-02" db="EMBL/GenBank/DDBJ databases">
        <title>PHA producing bacteria isolated from coastal sediment in Guangdong, Shenzhen.</title>
        <authorList>
            <person name="Zheng W."/>
            <person name="Yu S."/>
            <person name="Huang Y."/>
        </authorList>
    </citation>
    <scope>NUCLEOTIDE SEQUENCE [LARGE SCALE GENOMIC DNA]</scope>
    <source>
        <strain evidence="2 3">TN21-5</strain>
    </source>
</reference>
<feature type="domain" description="DUF306" evidence="1">
    <location>
        <begin position="33"/>
        <end position="136"/>
    </location>
</feature>
<sequence length="146" mass="15703">MSLAKNIIAMLLVTGSLWGCSISQEQGGDGQMSLAGSQWLVEEIAGEPLVAESQVTIGFTDEGRVFGSSSCNRYNGGWHVQGEELTFSQMATTRMACPGTLMQQEDRFLKLLGDVHRYQVTSDGQLVLETDDGITILATPSSDPAQ</sequence>
<dbReference type="Pfam" id="PF03724">
    <property type="entry name" value="META"/>
    <property type="match status" value="1"/>
</dbReference>
<dbReference type="PANTHER" id="PTHR35535:SF1">
    <property type="entry name" value="HEAT SHOCK PROTEIN HSLJ"/>
    <property type="match status" value="1"/>
</dbReference>
<dbReference type="Proteomes" id="UP000664344">
    <property type="component" value="Unassembled WGS sequence"/>
</dbReference>
<gene>
    <name evidence="2" type="ORF">JYP53_10340</name>
</gene>
<evidence type="ECO:0000313" key="2">
    <source>
        <dbReference type="EMBL" id="MBN7770296.1"/>
    </source>
</evidence>
<comment type="caution">
    <text evidence="2">The sequence shown here is derived from an EMBL/GenBank/DDBJ whole genome shotgun (WGS) entry which is preliminary data.</text>
</comment>
<proteinExistence type="predicted"/>
<keyword evidence="3" id="KW-1185">Reference proteome</keyword>
<dbReference type="EMBL" id="JAFKDB010000015">
    <property type="protein sequence ID" value="MBN7770296.1"/>
    <property type="molecule type" value="Genomic_DNA"/>
</dbReference>
<dbReference type="InterPro" id="IPR053147">
    <property type="entry name" value="Hsp_HslJ-like"/>
</dbReference>
<organism evidence="2 3">
    <name type="scientific">Marinobacter daepoensis</name>
    <dbReference type="NCBI Taxonomy" id="262077"/>
    <lineage>
        <taxon>Bacteria</taxon>
        <taxon>Pseudomonadati</taxon>
        <taxon>Pseudomonadota</taxon>
        <taxon>Gammaproteobacteria</taxon>
        <taxon>Pseudomonadales</taxon>
        <taxon>Marinobacteraceae</taxon>
        <taxon>Marinobacter</taxon>
    </lineage>
</organism>